<keyword evidence="1" id="KW-1133">Transmembrane helix</keyword>
<feature type="transmembrane region" description="Helical" evidence="1">
    <location>
        <begin position="57"/>
        <end position="78"/>
    </location>
</feature>
<gene>
    <name evidence="2" type="ORF">SAMN04488069_10488</name>
</gene>
<keyword evidence="3" id="KW-1185">Reference proteome</keyword>
<dbReference type="AlphaFoldDB" id="A0A1H3FJX8"/>
<keyword evidence="1" id="KW-0472">Membrane</keyword>
<accession>A0A1H3FJX8</accession>
<dbReference type="STRING" id="651662.SAMN04488069_10488"/>
<dbReference type="RefSeq" id="WP_092738789.1">
    <property type="nucleotide sequence ID" value="NZ_FNOV01000004.1"/>
</dbReference>
<reference evidence="3" key="1">
    <citation type="submission" date="2016-10" db="EMBL/GenBank/DDBJ databases">
        <authorList>
            <person name="Varghese N."/>
            <person name="Submissions S."/>
        </authorList>
    </citation>
    <scope>NUCLEOTIDE SEQUENCE [LARGE SCALE GENOMIC DNA]</scope>
    <source>
        <strain evidence="3">CGMCC 1.8975</strain>
    </source>
</reference>
<evidence type="ECO:0000313" key="3">
    <source>
        <dbReference type="Proteomes" id="UP000199249"/>
    </source>
</evidence>
<feature type="transmembrane region" description="Helical" evidence="1">
    <location>
        <begin position="27"/>
        <end position="45"/>
    </location>
</feature>
<organism evidence="2 3">
    <name type="scientific">Hymenobacter psychrophilus</name>
    <dbReference type="NCBI Taxonomy" id="651662"/>
    <lineage>
        <taxon>Bacteria</taxon>
        <taxon>Pseudomonadati</taxon>
        <taxon>Bacteroidota</taxon>
        <taxon>Cytophagia</taxon>
        <taxon>Cytophagales</taxon>
        <taxon>Hymenobacteraceae</taxon>
        <taxon>Hymenobacter</taxon>
    </lineage>
</organism>
<evidence type="ECO:0000256" key="1">
    <source>
        <dbReference type="SAM" id="Phobius"/>
    </source>
</evidence>
<dbReference type="OrthoDB" id="886403at2"/>
<protein>
    <submittedName>
        <fullName evidence="2">Uncharacterized protein</fullName>
    </submittedName>
</protein>
<evidence type="ECO:0000313" key="2">
    <source>
        <dbReference type="EMBL" id="SDX90688.1"/>
    </source>
</evidence>
<name>A0A1H3FJX8_9BACT</name>
<dbReference type="Proteomes" id="UP000199249">
    <property type="component" value="Unassembled WGS sequence"/>
</dbReference>
<sequence length="124" mass="14046">MKPTESYPTQLRRFLCQVLLPAVPRPVGWALGLIGFSALNLLFVEELWPHFPQAEKWFGLLLVSGLGTLPWLAAATAGRVQRRMRGLWWRGIWQLATIGTYVVAVLLSMLLFVGFLLLLANNQW</sequence>
<feature type="transmembrane region" description="Helical" evidence="1">
    <location>
        <begin position="98"/>
        <end position="120"/>
    </location>
</feature>
<dbReference type="EMBL" id="FNOV01000004">
    <property type="protein sequence ID" value="SDX90688.1"/>
    <property type="molecule type" value="Genomic_DNA"/>
</dbReference>
<proteinExistence type="predicted"/>
<keyword evidence="1" id="KW-0812">Transmembrane</keyword>